<dbReference type="InterPro" id="IPR029071">
    <property type="entry name" value="Ubiquitin-like_domsf"/>
</dbReference>
<dbReference type="InterPro" id="IPR032675">
    <property type="entry name" value="LRR_dom_sf"/>
</dbReference>
<name>A0ABP0MFP6_9DINO</name>
<dbReference type="SUPFAM" id="SSF52058">
    <property type="entry name" value="L domain-like"/>
    <property type="match status" value="1"/>
</dbReference>
<dbReference type="InterPro" id="IPR053139">
    <property type="entry name" value="Surface_bspA-like"/>
</dbReference>
<evidence type="ECO:0000313" key="1">
    <source>
        <dbReference type="EMBL" id="CAK9050309.1"/>
    </source>
</evidence>
<dbReference type="Pfam" id="PF13306">
    <property type="entry name" value="LRR_5"/>
    <property type="match status" value="1"/>
</dbReference>
<organism evidence="1 2">
    <name type="scientific">Durusdinium trenchii</name>
    <dbReference type="NCBI Taxonomy" id="1381693"/>
    <lineage>
        <taxon>Eukaryota</taxon>
        <taxon>Sar</taxon>
        <taxon>Alveolata</taxon>
        <taxon>Dinophyceae</taxon>
        <taxon>Suessiales</taxon>
        <taxon>Symbiodiniaceae</taxon>
        <taxon>Durusdinium</taxon>
    </lineage>
</organism>
<dbReference type="SUPFAM" id="SSF54236">
    <property type="entry name" value="Ubiquitin-like"/>
    <property type="match status" value="1"/>
</dbReference>
<sequence length="221" mass="23180">MAKRISALQPSGKILILEVTPPTTVRALKEQIKEGQPWDELTRSTTGVEIVVGDSQLLGDDLEVLHAGIAEDTVVSVVFKPNKVICSNKGAIDGLGDIIDSELLLVVEIPNDDTQIHETAFAGCCTLAKVNIPDSVTHIGDDAFQICSSLVNVTIPNSVTHIGNGAFQSCSSLTSLTIPDSATHIGNGAFHSCSSLVNVTIPDSVTDIGVDAFEGCNSLSE</sequence>
<accession>A0ABP0MFP6</accession>
<comment type="caution">
    <text evidence="1">The sequence shown here is derived from an EMBL/GenBank/DDBJ whole genome shotgun (WGS) entry which is preliminary data.</text>
</comment>
<keyword evidence="2" id="KW-1185">Reference proteome</keyword>
<gene>
    <name evidence="1" type="ORF">SCF082_LOCUS27762</name>
</gene>
<evidence type="ECO:0000313" key="2">
    <source>
        <dbReference type="Proteomes" id="UP001642464"/>
    </source>
</evidence>
<dbReference type="Gene3D" id="3.80.10.10">
    <property type="entry name" value="Ribonuclease Inhibitor"/>
    <property type="match status" value="1"/>
</dbReference>
<dbReference type="PANTHER" id="PTHR45661">
    <property type="entry name" value="SURFACE ANTIGEN"/>
    <property type="match status" value="1"/>
</dbReference>
<dbReference type="InterPro" id="IPR026906">
    <property type="entry name" value="LRR_5"/>
</dbReference>
<reference evidence="1 2" key="1">
    <citation type="submission" date="2024-02" db="EMBL/GenBank/DDBJ databases">
        <authorList>
            <person name="Chen Y."/>
            <person name="Shah S."/>
            <person name="Dougan E. K."/>
            <person name="Thang M."/>
            <person name="Chan C."/>
        </authorList>
    </citation>
    <scope>NUCLEOTIDE SEQUENCE [LARGE SCALE GENOMIC DNA]</scope>
</reference>
<dbReference type="PANTHER" id="PTHR45661:SF3">
    <property type="entry name" value="IG-LIKE DOMAIN-CONTAINING PROTEIN"/>
    <property type="match status" value="1"/>
</dbReference>
<protein>
    <submittedName>
        <fullName evidence="1">Surface protein bspA-like (TvBspA-like-625)</fullName>
    </submittedName>
</protein>
<dbReference type="Proteomes" id="UP001642464">
    <property type="component" value="Unassembled WGS sequence"/>
</dbReference>
<dbReference type="EMBL" id="CAXAMM010021635">
    <property type="protein sequence ID" value="CAK9050309.1"/>
    <property type="molecule type" value="Genomic_DNA"/>
</dbReference>
<proteinExistence type="predicted"/>